<dbReference type="InterPro" id="IPR029039">
    <property type="entry name" value="Flavoprotein-like_sf"/>
</dbReference>
<dbReference type="EMBL" id="VSSQ01135754">
    <property type="protein sequence ID" value="MPN60458.1"/>
    <property type="molecule type" value="Genomic_DNA"/>
</dbReference>
<evidence type="ECO:0000313" key="2">
    <source>
        <dbReference type="EMBL" id="MPN60458.1"/>
    </source>
</evidence>
<accession>A0A645J9X8</accession>
<dbReference type="Gene3D" id="3.40.50.360">
    <property type="match status" value="1"/>
</dbReference>
<name>A0A645J9X8_9ZZZZ</name>
<dbReference type="GO" id="GO:0010181">
    <property type="term" value="F:FMN binding"/>
    <property type="evidence" value="ECO:0007669"/>
    <property type="project" value="InterPro"/>
</dbReference>
<organism evidence="2">
    <name type="scientific">bioreactor metagenome</name>
    <dbReference type="NCBI Taxonomy" id="1076179"/>
    <lineage>
        <taxon>unclassified sequences</taxon>
        <taxon>metagenomes</taxon>
        <taxon>ecological metagenomes</taxon>
    </lineage>
</organism>
<dbReference type="InterPro" id="IPR008254">
    <property type="entry name" value="Flavodoxin/NO_synth"/>
</dbReference>
<proteinExistence type="predicted"/>
<reference evidence="2" key="1">
    <citation type="submission" date="2019-08" db="EMBL/GenBank/DDBJ databases">
        <authorList>
            <person name="Kucharzyk K."/>
            <person name="Murdoch R.W."/>
            <person name="Higgins S."/>
            <person name="Loffler F."/>
        </authorList>
    </citation>
    <scope>NUCLEOTIDE SEQUENCE</scope>
</reference>
<feature type="domain" description="Flavodoxin-like" evidence="1">
    <location>
        <begin position="4"/>
        <end position="109"/>
    </location>
</feature>
<gene>
    <name evidence="2" type="ORF">SDC9_208186</name>
</gene>
<dbReference type="SUPFAM" id="SSF52218">
    <property type="entry name" value="Flavoproteins"/>
    <property type="match status" value="1"/>
</dbReference>
<dbReference type="Pfam" id="PF12682">
    <property type="entry name" value="Flavodoxin_4"/>
    <property type="match status" value="1"/>
</dbReference>
<comment type="caution">
    <text evidence="2">The sequence shown here is derived from an EMBL/GenBank/DDBJ whole genome shotgun (WGS) entry which is preliminary data.</text>
</comment>
<evidence type="ECO:0000259" key="1">
    <source>
        <dbReference type="Pfam" id="PF12682"/>
    </source>
</evidence>
<sequence length="146" mass="15621">MSELVLYYTFGGATQKEAAALAAARGATLCEVLPQKPYSFLGAFLRGAYGAMHRKTVPLQPLSANLADFDTIHIGCPIWGGYPAPVFNSIVELLPPHKTVELFFCSAGGETPKSSAGNRALIEARGCTVASYRDVRTEATPSKQKK</sequence>
<dbReference type="AlphaFoldDB" id="A0A645J9X8"/>
<protein>
    <recommendedName>
        <fullName evidence="1">Flavodoxin-like domain-containing protein</fullName>
    </recommendedName>
</protein>